<dbReference type="EMBL" id="LT837803">
    <property type="protein sequence ID" value="SMB32108.1"/>
    <property type="molecule type" value="Genomic_DNA"/>
</dbReference>
<organism evidence="4 5">
    <name type="scientific">Sterolibacterium denitrificans</name>
    <dbReference type="NCBI Taxonomy" id="157592"/>
    <lineage>
        <taxon>Bacteria</taxon>
        <taxon>Pseudomonadati</taxon>
        <taxon>Pseudomonadota</taxon>
        <taxon>Betaproteobacteria</taxon>
        <taxon>Nitrosomonadales</taxon>
        <taxon>Sterolibacteriaceae</taxon>
        <taxon>Sterolibacterium</taxon>
    </lineage>
</organism>
<dbReference type="SUPFAM" id="SSF110296">
    <property type="entry name" value="Oligoxyloglucan reducing end-specific cellobiohydrolase"/>
    <property type="match status" value="1"/>
</dbReference>
<dbReference type="Proteomes" id="UP000242886">
    <property type="component" value="Chromosome SDENCHOL"/>
</dbReference>
<dbReference type="GO" id="GO:0015979">
    <property type="term" value="P:photosynthesis"/>
    <property type="evidence" value="ECO:0007669"/>
    <property type="project" value="UniProtKB-KW"/>
</dbReference>
<accession>A0A7Z7HT66</accession>
<keyword evidence="5" id="KW-1185">Reference proteome</keyword>
<dbReference type="InterPro" id="IPR015943">
    <property type="entry name" value="WD40/YVTN_repeat-like_dom_sf"/>
</dbReference>
<evidence type="ECO:0000259" key="3">
    <source>
        <dbReference type="Pfam" id="PF14870"/>
    </source>
</evidence>
<proteinExistence type="predicted"/>
<gene>
    <name evidence="4" type="ORF">SDENCHOL_21284</name>
</gene>
<dbReference type="RefSeq" id="WP_154717263.1">
    <property type="nucleotide sequence ID" value="NZ_LT837803.1"/>
</dbReference>
<reference evidence="4" key="1">
    <citation type="submission" date="2017-03" db="EMBL/GenBank/DDBJ databases">
        <authorList>
            <consortium name="AG Boll"/>
        </authorList>
    </citation>
    <scope>NUCLEOTIDE SEQUENCE [LARGE SCALE GENOMIC DNA]</scope>
    <source>
        <strain evidence="4">Chol</strain>
    </source>
</reference>
<dbReference type="GO" id="GO:0009523">
    <property type="term" value="C:photosystem II"/>
    <property type="evidence" value="ECO:0007669"/>
    <property type="project" value="UniProtKB-KW"/>
</dbReference>
<dbReference type="Pfam" id="PF14870">
    <property type="entry name" value="PSII_BNR"/>
    <property type="match status" value="1"/>
</dbReference>
<sequence>MRLLIGLGMSLIVAIGAYVSFASRPPPVFAETRITAEHFAVTGMTMAGERLVAVGELGHILLSDDQGKTWGEAQVKDSRGSALTQVVFFNDKEGVAVGHDAWALFTEDGGLNWRETLFDKDFSEPLLGVWGLAEGPVFAYGSFGRFFVSNDHGRTWEKREPGIGDAHIYAMNGAADGHLMMVGEHGLAFKSTDFGQTWQAIPEFYRGTMFGLIRLSAEEWIAYGLRGNIFRTTDFGATWTQIPTHLSIGLFGHAVLPDGRIMIVGQGGVMLESRDNGANFNVIQENKGNNLTAIVALPDGRLLTAGLGGIHNFDGGQQGEQK</sequence>
<name>A0A7Z7HT66_9PROT</name>
<dbReference type="CDD" id="cd15482">
    <property type="entry name" value="Sialidase_non-viral"/>
    <property type="match status" value="1"/>
</dbReference>
<evidence type="ECO:0000256" key="2">
    <source>
        <dbReference type="ARBA" id="ARBA00023276"/>
    </source>
</evidence>
<evidence type="ECO:0000313" key="4">
    <source>
        <dbReference type="EMBL" id="SMB32108.1"/>
    </source>
</evidence>
<keyword evidence="2" id="KW-0604">Photosystem II</keyword>
<dbReference type="PANTHER" id="PTHR47199:SF2">
    <property type="entry name" value="PHOTOSYSTEM II STABILITY_ASSEMBLY FACTOR HCF136, CHLOROPLASTIC"/>
    <property type="match status" value="1"/>
</dbReference>
<evidence type="ECO:0000313" key="5">
    <source>
        <dbReference type="Proteomes" id="UP000242886"/>
    </source>
</evidence>
<protein>
    <recommendedName>
        <fullName evidence="3">Photosynthesis system II assembly factor Ycf48/Hcf136-like domain-containing protein</fullName>
    </recommendedName>
</protein>
<feature type="domain" description="Photosynthesis system II assembly factor Ycf48/Hcf136-like" evidence="3">
    <location>
        <begin position="94"/>
        <end position="239"/>
    </location>
</feature>
<dbReference type="Gene3D" id="2.130.10.10">
    <property type="entry name" value="YVTN repeat-like/Quinoprotein amine dehydrogenase"/>
    <property type="match status" value="1"/>
</dbReference>
<dbReference type="AlphaFoldDB" id="A0A7Z7HT66"/>
<evidence type="ECO:0000256" key="1">
    <source>
        <dbReference type="ARBA" id="ARBA00022531"/>
    </source>
</evidence>
<dbReference type="InterPro" id="IPR028203">
    <property type="entry name" value="PSII_CF48-like_dom"/>
</dbReference>
<dbReference type="PANTHER" id="PTHR47199">
    <property type="entry name" value="PHOTOSYSTEM II STABILITY/ASSEMBLY FACTOR HCF136, CHLOROPLASTIC"/>
    <property type="match status" value="1"/>
</dbReference>
<keyword evidence="1" id="KW-0602">Photosynthesis</keyword>